<evidence type="ECO:0000256" key="1">
    <source>
        <dbReference type="ARBA" id="ARBA00004141"/>
    </source>
</evidence>
<keyword evidence="8" id="KW-1185">Reference proteome</keyword>
<feature type="transmembrane region" description="Helical" evidence="6">
    <location>
        <begin position="92"/>
        <end position="113"/>
    </location>
</feature>
<dbReference type="Pfam" id="PF08395">
    <property type="entry name" value="7tm_7"/>
    <property type="match status" value="1"/>
</dbReference>
<name>A0A1W0XBU3_HYPEX</name>
<proteinExistence type="predicted"/>
<keyword evidence="2 6" id="KW-0812">Transmembrane</keyword>
<evidence type="ECO:0000256" key="6">
    <source>
        <dbReference type="SAM" id="Phobius"/>
    </source>
</evidence>
<accession>A0A1W0XBU3</accession>
<dbReference type="AlphaFoldDB" id="A0A1W0XBU3"/>
<gene>
    <name evidence="7" type="ORF">BV898_01186</name>
</gene>
<sequence>MYQGFSDGDLFVNVVSGLGGLFAALIFTVPSYFFLMNGVALAINFQHLSNDLRMSIRGEDGTLAVRSLEWFRLRHSQLCTLLEVADGIFAPWICLTLVCSTVQVLAAIFGFYADSDVQVATAVSGVYWLLSYFFQMAVTLLTGAIVHEAAHEPLKFLYQLDQAKMDIPEALQLQTFLNKLTCNRIGFTAWKIFPINKEAFLLVFGTYVTYQILLFELQLDLGLDAQMDEVGFCLQLHDSKVIASNFTHFW</sequence>
<evidence type="ECO:0000256" key="2">
    <source>
        <dbReference type="ARBA" id="ARBA00022692"/>
    </source>
</evidence>
<feature type="transmembrane region" description="Helical" evidence="6">
    <location>
        <begin position="20"/>
        <end position="45"/>
    </location>
</feature>
<keyword evidence="3 6" id="KW-1133">Transmembrane helix</keyword>
<evidence type="ECO:0000313" key="8">
    <source>
        <dbReference type="Proteomes" id="UP000192578"/>
    </source>
</evidence>
<organism evidence="7 8">
    <name type="scientific">Hypsibius exemplaris</name>
    <name type="common">Freshwater tardigrade</name>
    <dbReference type="NCBI Taxonomy" id="2072580"/>
    <lineage>
        <taxon>Eukaryota</taxon>
        <taxon>Metazoa</taxon>
        <taxon>Ecdysozoa</taxon>
        <taxon>Tardigrada</taxon>
        <taxon>Eutardigrada</taxon>
        <taxon>Parachela</taxon>
        <taxon>Hypsibioidea</taxon>
        <taxon>Hypsibiidae</taxon>
        <taxon>Hypsibius</taxon>
    </lineage>
</organism>
<dbReference type="GO" id="GO:0038023">
    <property type="term" value="F:signaling receptor activity"/>
    <property type="evidence" value="ECO:0007669"/>
    <property type="project" value="UniProtKB-ARBA"/>
</dbReference>
<comment type="subcellular location">
    <subcellularLocation>
        <location evidence="1">Membrane</location>
        <topology evidence="1">Multi-pass membrane protein</topology>
    </subcellularLocation>
</comment>
<evidence type="ECO:0008006" key="9">
    <source>
        <dbReference type="Google" id="ProtNLM"/>
    </source>
</evidence>
<evidence type="ECO:0000313" key="7">
    <source>
        <dbReference type="EMBL" id="OQV24977.1"/>
    </source>
</evidence>
<evidence type="ECO:0000256" key="3">
    <source>
        <dbReference type="ARBA" id="ARBA00022989"/>
    </source>
</evidence>
<dbReference type="Proteomes" id="UP000192578">
    <property type="component" value="Unassembled WGS sequence"/>
</dbReference>
<dbReference type="GO" id="GO:0051606">
    <property type="term" value="P:detection of stimulus"/>
    <property type="evidence" value="ECO:0007669"/>
    <property type="project" value="UniProtKB-ARBA"/>
</dbReference>
<dbReference type="PANTHER" id="PTHR21421">
    <property type="entry name" value="GUSTATORY RECEPTOR"/>
    <property type="match status" value="1"/>
</dbReference>
<comment type="caution">
    <text evidence="7">The sequence shown here is derived from an EMBL/GenBank/DDBJ whole genome shotgun (WGS) entry which is preliminary data.</text>
</comment>
<dbReference type="PANTHER" id="PTHR21421:SF29">
    <property type="entry name" value="GUSTATORY RECEPTOR 5A FOR TREHALOSE-RELATED"/>
    <property type="match status" value="1"/>
</dbReference>
<dbReference type="GO" id="GO:0016020">
    <property type="term" value="C:membrane"/>
    <property type="evidence" value="ECO:0007669"/>
    <property type="project" value="UniProtKB-SubCell"/>
</dbReference>
<keyword evidence="5" id="KW-0675">Receptor</keyword>
<evidence type="ECO:0000256" key="5">
    <source>
        <dbReference type="ARBA" id="ARBA00023170"/>
    </source>
</evidence>
<dbReference type="EMBL" id="MTYJ01000004">
    <property type="protein sequence ID" value="OQV24977.1"/>
    <property type="molecule type" value="Genomic_DNA"/>
</dbReference>
<protein>
    <recommendedName>
        <fullName evidence="9">Gustatory receptor</fullName>
    </recommendedName>
</protein>
<feature type="transmembrane region" description="Helical" evidence="6">
    <location>
        <begin position="125"/>
        <end position="146"/>
    </location>
</feature>
<dbReference type="InterPro" id="IPR013604">
    <property type="entry name" value="7TM_chemorcpt"/>
</dbReference>
<keyword evidence="4 6" id="KW-0472">Membrane</keyword>
<dbReference type="GO" id="GO:0050909">
    <property type="term" value="P:sensory perception of taste"/>
    <property type="evidence" value="ECO:0007669"/>
    <property type="project" value="InterPro"/>
</dbReference>
<dbReference type="OrthoDB" id="6478931at2759"/>
<evidence type="ECO:0000256" key="4">
    <source>
        <dbReference type="ARBA" id="ARBA00023136"/>
    </source>
</evidence>
<reference evidence="8" key="1">
    <citation type="submission" date="2017-01" db="EMBL/GenBank/DDBJ databases">
        <title>Comparative genomics of anhydrobiosis in the tardigrade Hypsibius dujardini.</title>
        <authorList>
            <person name="Yoshida Y."/>
            <person name="Koutsovoulos G."/>
            <person name="Laetsch D."/>
            <person name="Stevens L."/>
            <person name="Kumar S."/>
            <person name="Horikawa D."/>
            <person name="Ishino K."/>
            <person name="Komine S."/>
            <person name="Tomita M."/>
            <person name="Blaxter M."/>
            <person name="Arakawa K."/>
        </authorList>
    </citation>
    <scope>NUCLEOTIDE SEQUENCE [LARGE SCALE GENOMIC DNA]</scope>
    <source>
        <strain evidence="8">Z151</strain>
    </source>
</reference>